<organism evidence="9 10">
    <name type="scientific">Streptomyces fragilis</name>
    <dbReference type="NCBI Taxonomy" id="67301"/>
    <lineage>
        <taxon>Bacteria</taxon>
        <taxon>Bacillati</taxon>
        <taxon>Actinomycetota</taxon>
        <taxon>Actinomycetes</taxon>
        <taxon>Kitasatosporales</taxon>
        <taxon>Streptomycetaceae</taxon>
        <taxon>Streptomyces</taxon>
    </lineage>
</organism>
<sequence length="280" mass="28311">MSHRSLPRWASALPLAATLLLAGAAVPAAATGAENHTEQIRQDLPVTAKGFENGECRTVPADKDGWHFVLPGNDTVFTKLTVTFERGGEQVITDFGPPSDKHAYAASEPGAKLVAAVAETEGADVKYFNLSHTCPASSAPEQPGEENPGEENPGEENPGEENPGQENPGEEQPCEEQQGGSGDGQDCQTPPCTGTGTDGDEDAGCDEQPGGGTEGGATGQPTEAPTGQPTEQATASPAPVEGDLAETGAGSTVGLAFAAALLLAAGGAIVIRNRRAGSGS</sequence>
<dbReference type="PROSITE" id="PS50847">
    <property type="entry name" value="GRAM_POS_ANCHORING"/>
    <property type="match status" value="1"/>
</dbReference>
<comment type="caution">
    <text evidence="9">The sequence shown here is derived from an EMBL/GenBank/DDBJ whole genome shotgun (WGS) entry which is preliminary data.</text>
</comment>
<name>A0ABV2YDR6_9ACTN</name>
<dbReference type="RefSeq" id="WP_108955120.1">
    <property type="nucleotide sequence ID" value="NZ_BEVZ01000005.1"/>
</dbReference>
<evidence type="ECO:0000313" key="10">
    <source>
        <dbReference type="Proteomes" id="UP001550850"/>
    </source>
</evidence>
<dbReference type="NCBIfam" id="TIGR01167">
    <property type="entry name" value="LPXTG_anchor"/>
    <property type="match status" value="1"/>
</dbReference>
<dbReference type="EMBL" id="JBEZUR010000006">
    <property type="protein sequence ID" value="MEU3553877.1"/>
    <property type="molecule type" value="Genomic_DNA"/>
</dbReference>
<accession>A0ABV2YDR6</accession>
<feature type="compositionally biased region" description="Acidic residues" evidence="5">
    <location>
        <begin position="143"/>
        <end position="159"/>
    </location>
</feature>
<evidence type="ECO:0000256" key="5">
    <source>
        <dbReference type="SAM" id="MobiDB-lite"/>
    </source>
</evidence>
<proteinExistence type="predicted"/>
<evidence type="ECO:0000256" key="4">
    <source>
        <dbReference type="ARBA" id="ARBA00023088"/>
    </source>
</evidence>
<evidence type="ECO:0000256" key="7">
    <source>
        <dbReference type="SAM" id="SignalP"/>
    </source>
</evidence>
<feature type="region of interest" description="Disordered" evidence="5">
    <location>
        <begin position="133"/>
        <end position="246"/>
    </location>
</feature>
<feature type="compositionally biased region" description="Polar residues" evidence="5">
    <location>
        <begin position="225"/>
        <end position="235"/>
    </location>
</feature>
<evidence type="ECO:0000313" key="9">
    <source>
        <dbReference type="EMBL" id="MEU3553877.1"/>
    </source>
</evidence>
<evidence type="ECO:0000256" key="2">
    <source>
        <dbReference type="ARBA" id="ARBA00022525"/>
    </source>
</evidence>
<gene>
    <name evidence="9" type="ORF">AB0E65_06575</name>
</gene>
<keyword evidence="10" id="KW-1185">Reference proteome</keyword>
<feature type="signal peptide" evidence="7">
    <location>
        <begin position="1"/>
        <end position="30"/>
    </location>
</feature>
<feature type="transmembrane region" description="Helical" evidence="6">
    <location>
        <begin position="253"/>
        <end position="271"/>
    </location>
</feature>
<evidence type="ECO:0000256" key="3">
    <source>
        <dbReference type="ARBA" id="ARBA00022729"/>
    </source>
</evidence>
<dbReference type="InterPro" id="IPR019931">
    <property type="entry name" value="LPXTG_anchor"/>
</dbReference>
<keyword evidence="1" id="KW-0134">Cell wall</keyword>
<protein>
    <submittedName>
        <fullName evidence="9">LPXTG cell wall anchor domain-containing protein</fullName>
    </submittedName>
</protein>
<evidence type="ECO:0000256" key="1">
    <source>
        <dbReference type="ARBA" id="ARBA00022512"/>
    </source>
</evidence>
<keyword evidence="6" id="KW-1133">Transmembrane helix</keyword>
<evidence type="ECO:0000256" key="6">
    <source>
        <dbReference type="SAM" id="Phobius"/>
    </source>
</evidence>
<feature type="compositionally biased region" description="Low complexity" evidence="5">
    <location>
        <begin position="175"/>
        <end position="195"/>
    </location>
</feature>
<keyword evidence="4" id="KW-0572">Peptidoglycan-anchor</keyword>
<keyword evidence="2" id="KW-0964">Secreted</keyword>
<keyword evidence="6" id="KW-0812">Transmembrane</keyword>
<dbReference type="Proteomes" id="UP001550850">
    <property type="component" value="Unassembled WGS sequence"/>
</dbReference>
<keyword evidence="3 7" id="KW-0732">Signal</keyword>
<feature type="compositionally biased region" description="Gly residues" evidence="5">
    <location>
        <begin position="209"/>
        <end position="218"/>
    </location>
</feature>
<feature type="chain" id="PRO_5045493500" evidence="7">
    <location>
        <begin position="31"/>
        <end position="280"/>
    </location>
</feature>
<evidence type="ECO:0000259" key="8">
    <source>
        <dbReference type="PROSITE" id="PS50847"/>
    </source>
</evidence>
<reference evidence="9 10" key="1">
    <citation type="submission" date="2024-06" db="EMBL/GenBank/DDBJ databases">
        <title>The Natural Products Discovery Center: Release of the First 8490 Sequenced Strains for Exploring Actinobacteria Biosynthetic Diversity.</title>
        <authorList>
            <person name="Kalkreuter E."/>
            <person name="Kautsar S.A."/>
            <person name="Yang D."/>
            <person name="Bader C.D."/>
            <person name="Teijaro C.N."/>
            <person name="Fluegel L."/>
            <person name="Davis C.M."/>
            <person name="Simpson J.R."/>
            <person name="Lauterbach L."/>
            <person name="Steele A.D."/>
            <person name="Gui C."/>
            <person name="Meng S."/>
            <person name="Li G."/>
            <person name="Viehrig K."/>
            <person name="Ye F."/>
            <person name="Su P."/>
            <person name="Kiefer A.F."/>
            <person name="Nichols A."/>
            <person name="Cepeda A.J."/>
            <person name="Yan W."/>
            <person name="Fan B."/>
            <person name="Jiang Y."/>
            <person name="Adhikari A."/>
            <person name="Zheng C.-J."/>
            <person name="Schuster L."/>
            <person name="Cowan T.M."/>
            <person name="Smanski M.J."/>
            <person name="Chevrette M.G."/>
            <person name="De Carvalho L.P.S."/>
            <person name="Shen B."/>
        </authorList>
    </citation>
    <scope>NUCLEOTIDE SEQUENCE [LARGE SCALE GENOMIC DNA]</scope>
    <source>
        <strain evidence="9 10">NPDC038104</strain>
    </source>
</reference>
<keyword evidence="6" id="KW-0472">Membrane</keyword>
<feature type="domain" description="Gram-positive cocci surface proteins LPxTG" evidence="8">
    <location>
        <begin position="244"/>
        <end position="280"/>
    </location>
</feature>